<proteinExistence type="inferred from homology"/>
<keyword evidence="9" id="KW-1185">Reference proteome</keyword>
<accession>A0A161PKM9</accession>
<feature type="compositionally biased region" description="Basic and acidic residues" evidence="5">
    <location>
        <begin position="1"/>
        <end position="16"/>
    </location>
</feature>
<keyword evidence="2" id="KW-0645">Protease</keyword>
<evidence type="ECO:0000256" key="4">
    <source>
        <dbReference type="ARBA" id="ARBA00022825"/>
    </source>
</evidence>
<dbReference type="GO" id="GO:0006508">
    <property type="term" value="P:proteolysis"/>
    <property type="evidence" value="ECO:0007669"/>
    <property type="project" value="UniProtKB-KW"/>
</dbReference>
<dbReference type="SMART" id="SM00228">
    <property type="entry name" value="PDZ"/>
    <property type="match status" value="1"/>
</dbReference>
<reference evidence="8" key="1">
    <citation type="submission" date="2016-02" db="EMBL/GenBank/DDBJ databases">
        <title>Genome sequence of Bacillus trypoxylicola KCTC 13244(T).</title>
        <authorList>
            <person name="Jeong H."/>
            <person name="Park S.-H."/>
            <person name="Choi S.-K."/>
        </authorList>
    </citation>
    <scope>NUCLEOTIDE SEQUENCE [LARGE SCALE GENOMIC DNA]</scope>
    <source>
        <strain evidence="8">KCTC 13244</strain>
    </source>
</reference>
<dbReference type="InterPro" id="IPR009003">
    <property type="entry name" value="Peptidase_S1_PA"/>
</dbReference>
<dbReference type="Pfam" id="PF13365">
    <property type="entry name" value="Trypsin_2"/>
    <property type="match status" value="1"/>
</dbReference>
<dbReference type="OrthoDB" id="9758917at2"/>
<dbReference type="Proteomes" id="UP000075806">
    <property type="component" value="Unassembled WGS sequence"/>
</dbReference>
<dbReference type="STRING" id="519424.AZF04_00325"/>
<dbReference type="PANTHER" id="PTHR43343">
    <property type="entry name" value="PEPTIDASE S12"/>
    <property type="match status" value="1"/>
</dbReference>
<protein>
    <submittedName>
        <fullName evidence="8">Peptidase S1</fullName>
    </submittedName>
</protein>
<gene>
    <name evidence="8" type="ORF">AZF04_00325</name>
</gene>
<dbReference type="PRINTS" id="PR00834">
    <property type="entry name" value="PROTEASES2C"/>
</dbReference>
<feature type="region of interest" description="Disordered" evidence="5">
    <location>
        <begin position="1"/>
        <end position="21"/>
    </location>
</feature>
<evidence type="ECO:0000259" key="7">
    <source>
        <dbReference type="PROSITE" id="PS50106"/>
    </source>
</evidence>
<dbReference type="Pfam" id="PF13180">
    <property type="entry name" value="PDZ_2"/>
    <property type="match status" value="1"/>
</dbReference>
<dbReference type="PROSITE" id="PS50106">
    <property type="entry name" value="PDZ"/>
    <property type="match status" value="1"/>
</dbReference>
<dbReference type="PANTHER" id="PTHR43343:SF3">
    <property type="entry name" value="PROTEASE DO-LIKE 8, CHLOROPLASTIC"/>
    <property type="match status" value="1"/>
</dbReference>
<keyword evidence="6" id="KW-1133">Transmembrane helix</keyword>
<dbReference type="Gene3D" id="2.30.42.10">
    <property type="match status" value="1"/>
</dbReference>
<dbReference type="EMBL" id="LTAO01000001">
    <property type="protein sequence ID" value="KYG34816.1"/>
    <property type="molecule type" value="Genomic_DNA"/>
</dbReference>
<dbReference type="InterPro" id="IPR051201">
    <property type="entry name" value="Chloro_Bact_Ser_Proteases"/>
</dbReference>
<comment type="caution">
    <text evidence="8">The sequence shown here is derived from an EMBL/GenBank/DDBJ whole genome shotgun (WGS) entry which is preliminary data.</text>
</comment>
<dbReference type="FunFam" id="2.40.10.10:FF:000001">
    <property type="entry name" value="Periplasmic serine protease DegS"/>
    <property type="match status" value="1"/>
</dbReference>
<keyword evidence="6" id="KW-0812">Transmembrane</keyword>
<comment type="similarity">
    <text evidence="1">Belongs to the peptidase S1C family.</text>
</comment>
<dbReference type="InterPro" id="IPR036034">
    <property type="entry name" value="PDZ_sf"/>
</dbReference>
<dbReference type="InterPro" id="IPR043504">
    <property type="entry name" value="Peptidase_S1_PA_chymotrypsin"/>
</dbReference>
<dbReference type="GO" id="GO:0004252">
    <property type="term" value="F:serine-type endopeptidase activity"/>
    <property type="evidence" value="ECO:0007669"/>
    <property type="project" value="InterPro"/>
</dbReference>
<dbReference type="InterPro" id="IPR001478">
    <property type="entry name" value="PDZ"/>
</dbReference>
<organism evidence="8 9">
    <name type="scientific">Alkalihalobacillus trypoxylicola</name>
    <dbReference type="NCBI Taxonomy" id="519424"/>
    <lineage>
        <taxon>Bacteria</taxon>
        <taxon>Bacillati</taxon>
        <taxon>Bacillota</taxon>
        <taxon>Bacilli</taxon>
        <taxon>Bacillales</taxon>
        <taxon>Bacillaceae</taxon>
        <taxon>Alkalihalobacillus</taxon>
    </lineage>
</organism>
<sequence length="417" mass="44531">MVKNMHEHENEKIPQKKRDKKGRSIITGFAAGVVGSFLTLSIVPLTGYYEDIVANQISYASEADAEETEVNKQVESNHDDTHAHSISETIEEASKSIVGVINKQKQSFPSFYQTQTNELNNEAVEAGTGSGVIYKINEQEAYVITNQHVIEGASEIDVSLESGETVQAELVGSDILTDIAVLKIDADSVESTLSFANSDDLRVGEQVLAIGNPLGLDLSRTVTQGIVSALNRSISVETSAGEWDLDVIQTDAAINPGNSGGALINTSGEVVGINSLKIAENGIEGLGFAIPSNDLIPLVDELIESGQISRPYLGIGLANLEQVPRSYLPNLPVEVETGVAVTAVEPNSSAERGGLQSGDVIVTLAGEDIQNSTQLRKQLYQLSVGDEVDVEVYRQGELLEITIQLATANQSNLDKGE</sequence>
<dbReference type="InterPro" id="IPR001940">
    <property type="entry name" value="Peptidase_S1C"/>
</dbReference>
<keyword evidence="3" id="KW-0378">Hydrolase</keyword>
<dbReference type="SUPFAM" id="SSF50494">
    <property type="entry name" value="Trypsin-like serine proteases"/>
    <property type="match status" value="1"/>
</dbReference>
<dbReference type="Gene3D" id="2.40.10.10">
    <property type="entry name" value="Trypsin-like serine proteases"/>
    <property type="match status" value="2"/>
</dbReference>
<evidence type="ECO:0000313" key="9">
    <source>
        <dbReference type="Proteomes" id="UP000075806"/>
    </source>
</evidence>
<keyword evidence="6" id="KW-0472">Membrane</keyword>
<evidence type="ECO:0000313" key="8">
    <source>
        <dbReference type="EMBL" id="KYG34816.1"/>
    </source>
</evidence>
<name>A0A161PKM9_9BACI</name>
<feature type="domain" description="PDZ" evidence="7">
    <location>
        <begin position="302"/>
        <end position="396"/>
    </location>
</feature>
<feature type="transmembrane region" description="Helical" evidence="6">
    <location>
        <begin position="25"/>
        <end position="49"/>
    </location>
</feature>
<evidence type="ECO:0000256" key="3">
    <source>
        <dbReference type="ARBA" id="ARBA00022801"/>
    </source>
</evidence>
<keyword evidence="4" id="KW-0720">Serine protease</keyword>
<evidence type="ECO:0000256" key="1">
    <source>
        <dbReference type="ARBA" id="ARBA00010541"/>
    </source>
</evidence>
<dbReference type="AlphaFoldDB" id="A0A161PKM9"/>
<evidence type="ECO:0000256" key="6">
    <source>
        <dbReference type="SAM" id="Phobius"/>
    </source>
</evidence>
<evidence type="ECO:0000256" key="5">
    <source>
        <dbReference type="SAM" id="MobiDB-lite"/>
    </source>
</evidence>
<dbReference type="SUPFAM" id="SSF50156">
    <property type="entry name" value="PDZ domain-like"/>
    <property type="match status" value="1"/>
</dbReference>
<evidence type="ECO:0000256" key="2">
    <source>
        <dbReference type="ARBA" id="ARBA00022670"/>
    </source>
</evidence>